<accession>A0A1I3I1I7</accession>
<protein>
    <submittedName>
        <fullName evidence="2">Glutathione S-transferase</fullName>
    </submittedName>
</protein>
<dbReference type="InterPro" id="IPR036249">
    <property type="entry name" value="Thioredoxin-like_sf"/>
</dbReference>
<dbReference type="SUPFAM" id="SSF47616">
    <property type="entry name" value="GST C-terminal domain-like"/>
    <property type="match status" value="1"/>
</dbReference>
<dbReference type="Pfam" id="PF13410">
    <property type="entry name" value="GST_C_2"/>
    <property type="match status" value="1"/>
</dbReference>
<evidence type="ECO:0000259" key="1">
    <source>
        <dbReference type="PROSITE" id="PS50404"/>
    </source>
</evidence>
<dbReference type="EMBL" id="FOQH01000006">
    <property type="protein sequence ID" value="SFI41709.1"/>
    <property type="molecule type" value="Genomic_DNA"/>
</dbReference>
<feature type="domain" description="GST N-terminal" evidence="1">
    <location>
        <begin position="1"/>
        <end position="83"/>
    </location>
</feature>
<keyword evidence="3" id="KW-1185">Reference proteome</keyword>
<dbReference type="InterPro" id="IPR004045">
    <property type="entry name" value="Glutathione_S-Trfase_N"/>
</dbReference>
<evidence type="ECO:0000313" key="2">
    <source>
        <dbReference type="EMBL" id="SFI41709.1"/>
    </source>
</evidence>
<dbReference type="Proteomes" id="UP000199377">
    <property type="component" value="Unassembled WGS sequence"/>
</dbReference>
<dbReference type="GO" id="GO:0016740">
    <property type="term" value="F:transferase activity"/>
    <property type="evidence" value="ECO:0007669"/>
    <property type="project" value="UniProtKB-KW"/>
</dbReference>
<gene>
    <name evidence="2" type="ORF">SAMN05216258_106286</name>
</gene>
<organism evidence="2 3">
    <name type="scientific">Albimonas pacifica</name>
    <dbReference type="NCBI Taxonomy" id="1114924"/>
    <lineage>
        <taxon>Bacteria</taxon>
        <taxon>Pseudomonadati</taxon>
        <taxon>Pseudomonadota</taxon>
        <taxon>Alphaproteobacteria</taxon>
        <taxon>Rhodobacterales</taxon>
        <taxon>Paracoccaceae</taxon>
        <taxon>Albimonas</taxon>
    </lineage>
</organism>
<evidence type="ECO:0000313" key="3">
    <source>
        <dbReference type="Proteomes" id="UP000199377"/>
    </source>
</evidence>
<dbReference type="InterPro" id="IPR050983">
    <property type="entry name" value="GST_Omega/HSP26"/>
</dbReference>
<dbReference type="AlphaFoldDB" id="A0A1I3I1I7"/>
<dbReference type="CDD" id="cd03205">
    <property type="entry name" value="GST_C_6"/>
    <property type="match status" value="1"/>
</dbReference>
<dbReference type="GO" id="GO:0005737">
    <property type="term" value="C:cytoplasm"/>
    <property type="evidence" value="ECO:0007669"/>
    <property type="project" value="TreeGrafter"/>
</dbReference>
<reference evidence="2 3" key="1">
    <citation type="submission" date="2016-10" db="EMBL/GenBank/DDBJ databases">
        <authorList>
            <person name="de Groot N.N."/>
        </authorList>
    </citation>
    <scope>NUCLEOTIDE SEQUENCE [LARGE SCALE GENOMIC DNA]</scope>
    <source>
        <strain evidence="2 3">CGMCC 1.11030</strain>
    </source>
</reference>
<dbReference type="CDD" id="cd03049">
    <property type="entry name" value="GST_N_3"/>
    <property type="match status" value="1"/>
</dbReference>
<dbReference type="PROSITE" id="PS50404">
    <property type="entry name" value="GST_NTER"/>
    <property type="match status" value="1"/>
</dbReference>
<dbReference type="Gene3D" id="1.20.1050.10">
    <property type="match status" value="1"/>
</dbReference>
<sequence length="200" mass="22114">MMKLRHAAASPFVRKVMVLLHETGQVDDVELENGSTSPLDPNPGNLAVNPLGKIPCLVLEDGSSIYDSRVITRYLDTLHAGAKLYPEGEALWPALVMEATGDAMMEAGVGIIYERRLREEAKRSEAWMAAQRGKIAQAMDKLETVRFAESLDMGQVSVACALGYIDFRFPEWDWRSGRSALAAFARRMEKRPSFQATAPA</sequence>
<dbReference type="PANTHER" id="PTHR43968">
    <property type="match status" value="1"/>
</dbReference>
<dbReference type="RefSeq" id="WP_342741371.1">
    <property type="nucleotide sequence ID" value="NZ_FOQH01000006.1"/>
</dbReference>
<name>A0A1I3I1I7_9RHOB</name>
<dbReference type="Pfam" id="PF13409">
    <property type="entry name" value="GST_N_2"/>
    <property type="match status" value="1"/>
</dbReference>
<dbReference type="STRING" id="1114924.SAMN05216258_106286"/>
<keyword evidence="2" id="KW-0808">Transferase</keyword>
<proteinExistence type="predicted"/>
<dbReference type="Gene3D" id="3.40.30.10">
    <property type="entry name" value="Glutaredoxin"/>
    <property type="match status" value="1"/>
</dbReference>
<dbReference type="SUPFAM" id="SSF52833">
    <property type="entry name" value="Thioredoxin-like"/>
    <property type="match status" value="1"/>
</dbReference>
<dbReference type="InterPro" id="IPR036282">
    <property type="entry name" value="Glutathione-S-Trfase_C_sf"/>
</dbReference>
<dbReference type="PANTHER" id="PTHR43968:SF6">
    <property type="entry name" value="GLUTATHIONE S-TRANSFERASE OMEGA"/>
    <property type="match status" value="1"/>
</dbReference>